<dbReference type="EMBL" id="VRTY01000062">
    <property type="protein sequence ID" value="TXK37324.1"/>
    <property type="molecule type" value="Genomic_DNA"/>
</dbReference>
<comment type="caution">
    <text evidence="5">The sequence shown here is derived from an EMBL/GenBank/DDBJ whole genome shotgun (WGS) entry which is preliminary data.</text>
</comment>
<evidence type="ECO:0000256" key="1">
    <source>
        <dbReference type="ARBA" id="ARBA00023015"/>
    </source>
</evidence>
<evidence type="ECO:0000256" key="3">
    <source>
        <dbReference type="ARBA" id="ARBA00023163"/>
    </source>
</evidence>
<dbReference type="OrthoDB" id="891936at2"/>
<keyword evidence="6" id="KW-1185">Reference proteome</keyword>
<feature type="domain" description="HTH lacI-type" evidence="4">
    <location>
        <begin position="4"/>
        <end position="58"/>
    </location>
</feature>
<dbReference type="SUPFAM" id="SSF53822">
    <property type="entry name" value="Periplasmic binding protein-like I"/>
    <property type="match status" value="1"/>
</dbReference>
<accession>A0A5C8JKW1</accession>
<evidence type="ECO:0000259" key="4">
    <source>
        <dbReference type="PROSITE" id="PS50932"/>
    </source>
</evidence>
<dbReference type="SMART" id="SM00354">
    <property type="entry name" value="HTH_LACI"/>
    <property type="match status" value="1"/>
</dbReference>
<dbReference type="Proteomes" id="UP000321926">
    <property type="component" value="Unassembled WGS sequence"/>
</dbReference>
<evidence type="ECO:0000256" key="2">
    <source>
        <dbReference type="ARBA" id="ARBA00023125"/>
    </source>
</evidence>
<evidence type="ECO:0000313" key="6">
    <source>
        <dbReference type="Proteomes" id="UP000321926"/>
    </source>
</evidence>
<dbReference type="PANTHER" id="PTHR30146">
    <property type="entry name" value="LACI-RELATED TRANSCRIPTIONAL REPRESSOR"/>
    <property type="match status" value="1"/>
</dbReference>
<dbReference type="RefSeq" id="WP_147922687.1">
    <property type="nucleotide sequence ID" value="NZ_VRTY01000062.1"/>
</dbReference>
<dbReference type="Pfam" id="PF00532">
    <property type="entry name" value="Peripla_BP_1"/>
    <property type="match status" value="1"/>
</dbReference>
<dbReference type="InterPro" id="IPR001761">
    <property type="entry name" value="Peripla_BP/Lac1_sug-bd_dom"/>
</dbReference>
<dbReference type="PANTHER" id="PTHR30146:SF109">
    <property type="entry name" value="HTH-TYPE TRANSCRIPTIONAL REGULATOR GALS"/>
    <property type="match status" value="1"/>
</dbReference>
<dbReference type="CDD" id="cd06267">
    <property type="entry name" value="PBP1_LacI_sugar_binding-like"/>
    <property type="match status" value="1"/>
</dbReference>
<dbReference type="GO" id="GO:0000976">
    <property type="term" value="F:transcription cis-regulatory region binding"/>
    <property type="evidence" value="ECO:0007669"/>
    <property type="project" value="TreeGrafter"/>
</dbReference>
<protein>
    <submittedName>
        <fullName evidence="5">LacI family transcriptional regulator</fullName>
    </submittedName>
</protein>
<evidence type="ECO:0000313" key="5">
    <source>
        <dbReference type="EMBL" id="TXK37324.1"/>
    </source>
</evidence>
<sequence>MEKINIKSLAEELNLSISTVSRALHDSYEISAETKKRVVELATKLNYVPNHHASSLRSKKSKMIAVVIPEVADSFFAQAINGIESVAQENGYHVLIYLTHESLQKEQAILKDFQCGRVDGVLMSVSAETTGALHIKELMAKGIPLVFFDRASDEVETARITTDDLKSSYAATQHLLESGCQKIALLSVSDSLSISNERMAGYKQALLDHHLSFNTADIVLCTNNEEQNLQRMISLLQNSNRPDGIIATVEKLTTSVYLACHSLQLSIPNHVKVISFSNLQSALLLNPSLTTITQPAFEMGRSAATLIFKSLKNKNFNLKGERLVIPSRLDIRSSTVT</sequence>
<dbReference type="Pfam" id="PF00356">
    <property type="entry name" value="LacI"/>
    <property type="match status" value="1"/>
</dbReference>
<gene>
    <name evidence="5" type="ORF">FVR03_15565</name>
</gene>
<dbReference type="InterPro" id="IPR028082">
    <property type="entry name" value="Peripla_BP_I"/>
</dbReference>
<name>A0A5C8JKW1_9BACT</name>
<dbReference type="GO" id="GO:0003700">
    <property type="term" value="F:DNA-binding transcription factor activity"/>
    <property type="evidence" value="ECO:0007669"/>
    <property type="project" value="TreeGrafter"/>
</dbReference>
<dbReference type="Gene3D" id="3.40.50.2300">
    <property type="match status" value="2"/>
</dbReference>
<dbReference type="InterPro" id="IPR000843">
    <property type="entry name" value="HTH_LacI"/>
</dbReference>
<proteinExistence type="predicted"/>
<organism evidence="5 6">
    <name type="scientific">Pontibacter qinzhouensis</name>
    <dbReference type="NCBI Taxonomy" id="2603253"/>
    <lineage>
        <taxon>Bacteria</taxon>
        <taxon>Pseudomonadati</taxon>
        <taxon>Bacteroidota</taxon>
        <taxon>Cytophagia</taxon>
        <taxon>Cytophagales</taxon>
        <taxon>Hymenobacteraceae</taxon>
        <taxon>Pontibacter</taxon>
    </lineage>
</organism>
<reference evidence="5 6" key="1">
    <citation type="submission" date="2019-08" db="EMBL/GenBank/DDBJ databases">
        <authorList>
            <person name="Shi S."/>
        </authorList>
    </citation>
    <scope>NUCLEOTIDE SEQUENCE [LARGE SCALE GENOMIC DNA]</scope>
    <source>
        <strain evidence="5 6">GY10130</strain>
    </source>
</reference>
<keyword evidence="1" id="KW-0805">Transcription regulation</keyword>
<dbReference type="InterPro" id="IPR010982">
    <property type="entry name" value="Lambda_DNA-bd_dom_sf"/>
</dbReference>
<dbReference type="PROSITE" id="PS50932">
    <property type="entry name" value="HTH_LACI_2"/>
    <property type="match status" value="1"/>
</dbReference>
<dbReference type="Gene3D" id="1.10.260.40">
    <property type="entry name" value="lambda repressor-like DNA-binding domains"/>
    <property type="match status" value="1"/>
</dbReference>
<keyword evidence="2" id="KW-0238">DNA-binding</keyword>
<dbReference type="AlphaFoldDB" id="A0A5C8JKW1"/>
<keyword evidence="3" id="KW-0804">Transcription</keyword>
<dbReference type="CDD" id="cd01392">
    <property type="entry name" value="HTH_LacI"/>
    <property type="match status" value="1"/>
</dbReference>
<dbReference type="SUPFAM" id="SSF47413">
    <property type="entry name" value="lambda repressor-like DNA-binding domains"/>
    <property type="match status" value="1"/>
</dbReference>